<dbReference type="EMBL" id="GAKP01009671">
    <property type="protein sequence ID" value="JAC49281.1"/>
    <property type="molecule type" value="Transcribed_RNA"/>
</dbReference>
<dbReference type="EMBL" id="GAKP01009669">
    <property type="protein sequence ID" value="JAC49283.1"/>
    <property type="molecule type" value="Transcribed_RNA"/>
</dbReference>
<dbReference type="Gene3D" id="3.30.930.10">
    <property type="entry name" value="Bira Bifunctional Protein, Domain 2"/>
    <property type="match status" value="1"/>
</dbReference>
<dbReference type="AlphaFoldDB" id="A0A034W690"/>
<name>A0A034W690_BACDO</name>
<evidence type="ECO:0000313" key="2">
    <source>
        <dbReference type="EMBL" id="JAC49283.1"/>
    </source>
</evidence>
<accession>A0A034W690</accession>
<dbReference type="GO" id="GO:0006264">
    <property type="term" value="P:mitochondrial DNA replication"/>
    <property type="evidence" value="ECO:0007669"/>
    <property type="project" value="TreeGrafter"/>
</dbReference>
<sequence length="380" mass="43269">MKQLKQVIEALHSSQYLSASIGSNGSINNCKLLENGIKYSEQLLLHWRRTHSLDKEVRNSFIDIIEDDALVDSNNRSNFIFSKQFHDGIRHLCSKSANQQYPAVWKTVQKVHANHLNEVASNHFDISTTRIRTYLFTYYLTHPAKGVSDFFKAQRECKIWWMRFSTDPSKYYLDPYKFSDTSESTVPPGTQSITIKSKLPYATLDVESITLVPLLKTHLDEKINAFLSNNSIGEDIAPAVIRSVIDLQAATSAVLFDSVDNEHESTLLLNRKLAPYQCVVACCHQGNKLNDLEDLCLHISNVLLRSGLRLKSENMIFTQCFNKMEEELYKCDSLGIPYAVIVNESTLLNGLLKLRSRDATLEETIHISDLPNYLLQIFSN</sequence>
<reference evidence="2" key="1">
    <citation type="journal article" date="2014" name="BMC Genomics">
        <title>Characterizing the developmental transcriptome of the oriental fruit fly, Bactrocera dorsalis (Diptera: Tephritidae) through comparative genomic analysis with Drosophila melanogaster utilizing modENCODE datasets.</title>
        <authorList>
            <person name="Geib S.M."/>
            <person name="Calla B."/>
            <person name="Hall B."/>
            <person name="Hou S."/>
            <person name="Manoukis N.C."/>
        </authorList>
    </citation>
    <scope>NUCLEOTIDE SEQUENCE</scope>
    <source>
        <strain evidence="2">Punador</strain>
    </source>
</reference>
<protein>
    <submittedName>
        <fullName evidence="2">DNA polymerase subunit gamma-2, mitochondrial</fullName>
    </submittedName>
</protein>
<feature type="domain" description="Anticodon-binding" evidence="1">
    <location>
        <begin position="277"/>
        <end position="376"/>
    </location>
</feature>
<dbReference type="OrthoDB" id="5394539at2759"/>
<proteinExistence type="predicted"/>
<dbReference type="InterPro" id="IPR036621">
    <property type="entry name" value="Anticodon-bd_dom_sf"/>
</dbReference>
<dbReference type="GO" id="GO:0005739">
    <property type="term" value="C:mitochondrion"/>
    <property type="evidence" value="ECO:0007669"/>
    <property type="project" value="TreeGrafter"/>
</dbReference>
<evidence type="ECO:0000259" key="1">
    <source>
        <dbReference type="Pfam" id="PF03129"/>
    </source>
</evidence>
<dbReference type="InterPro" id="IPR045864">
    <property type="entry name" value="aa-tRNA-synth_II/BPL/LPL"/>
</dbReference>
<organism evidence="2">
    <name type="scientific">Bactrocera dorsalis</name>
    <name type="common">Oriental fruit fly</name>
    <name type="synonym">Dacus dorsalis</name>
    <dbReference type="NCBI Taxonomy" id="27457"/>
    <lineage>
        <taxon>Eukaryota</taxon>
        <taxon>Metazoa</taxon>
        <taxon>Ecdysozoa</taxon>
        <taxon>Arthropoda</taxon>
        <taxon>Hexapoda</taxon>
        <taxon>Insecta</taxon>
        <taxon>Pterygota</taxon>
        <taxon>Neoptera</taxon>
        <taxon>Endopterygota</taxon>
        <taxon>Diptera</taxon>
        <taxon>Brachycera</taxon>
        <taxon>Muscomorpha</taxon>
        <taxon>Tephritoidea</taxon>
        <taxon>Tephritidae</taxon>
        <taxon>Bactrocera</taxon>
        <taxon>Bactrocera</taxon>
    </lineage>
</organism>
<dbReference type="InterPro" id="IPR004154">
    <property type="entry name" value="Anticodon-bd"/>
</dbReference>
<gene>
    <name evidence="2" type="primary">DPOG2</name>
</gene>
<dbReference type="PANTHER" id="PTHR10745">
    <property type="entry name" value="GLYCYL-TRNA SYNTHETASE/DNA POLYMERASE SUBUNIT GAMMA-2"/>
    <property type="match status" value="1"/>
</dbReference>
<dbReference type="InterPro" id="IPR027031">
    <property type="entry name" value="Gly-tRNA_synthase/POLG2"/>
</dbReference>
<dbReference type="Pfam" id="PF03129">
    <property type="entry name" value="HGTP_anticodon"/>
    <property type="match status" value="1"/>
</dbReference>
<dbReference type="SUPFAM" id="SSF52954">
    <property type="entry name" value="Class II aaRS ABD-related"/>
    <property type="match status" value="1"/>
</dbReference>
<dbReference type="PANTHER" id="PTHR10745:SF8">
    <property type="entry name" value="DNA POLYMERASE SUBUNIT GAMMA-2, MITOCHONDRIAL"/>
    <property type="match status" value="1"/>
</dbReference>
<dbReference type="Gene3D" id="3.40.50.800">
    <property type="entry name" value="Anticodon-binding domain"/>
    <property type="match status" value="1"/>
</dbReference>
<dbReference type="KEGG" id="bdr:105222243"/>